<feature type="non-terminal residue" evidence="4">
    <location>
        <position position="1"/>
    </location>
</feature>
<keyword evidence="1" id="KW-0808">Transferase</keyword>
<reference evidence="5" key="1">
    <citation type="journal article" date="2019" name="Int. J. Syst. Evol. Microbiol.">
        <title>The Global Catalogue of Microorganisms (GCM) 10K type strain sequencing project: providing services to taxonomists for standard genome sequencing and annotation.</title>
        <authorList>
            <consortium name="The Broad Institute Genomics Platform"/>
            <consortium name="The Broad Institute Genome Sequencing Center for Infectious Disease"/>
            <person name="Wu L."/>
            <person name="Ma J."/>
        </authorList>
    </citation>
    <scope>NUCLEOTIDE SEQUENCE [LARGE SCALE GENOMIC DNA]</scope>
    <source>
        <strain evidence="5">JCM 31696</strain>
    </source>
</reference>
<dbReference type="InterPro" id="IPR000182">
    <property type="entry name" value="GNAT_dom"/>
</dbReference>
<keyword evidence="5" id="KW-1185">Reference proteome</keyword>
<dbReference type="InterPro" id="IPR016181">
    <property type="entry name" value="Acyl_CoA_acyltransferase"/>
</dbReference>
<dbReference type="PANTHER" id="PTHR43420">
    <property type="entry name" value="ACETYLTRANSFERASE"/>
    <property type="match status" value="1"/>
</dbReference>
<protein>
    <submittedName>
        <fullName evidence="4">GNAT family N-acetyltransferase</fullName>
    </submittedName>
</protein>
<evidence type="ECO:0000313" key="5">
    <source>
        <dbReference type="Proteomes" id="UP001597083"/>
    </source>
</evidence>
<evidence type="ECO:0000259" key="3">
    <source>
        <dbReference type="PROSITE" id="PS51186"/>
    </source>
</evidence>
<evidence type="ECO:0000256" key="2">
    <source>
        <dbReference type="ARBA" id="ARBA00023315"/>
    </source>
</evidence>
<name>A0ABW3CRL2_9ACTN</name>
<feature type="domain" description="N-acetyltransferase" evidence="3">
    <location>
        <begin position="1"/>
        <end position="79"/>
    </location>
</feature>
<evidence type="ECO:0000313" key="4">
    <source>
        <dbReference type="EMBL" id="MFD0856602.1"/>
    </source>
</evidence>
<dbReference type="Proteomes" id="UP001597083">
    <property type="component" value="Unassembled WGS sequence"/>
</dbReference>
<dbReference type="PROSITE" id="PS51186">
    <property type="entry name" value="GNAT"/>
    <property type="match status" value="1"/>
</dbReference>
<sequence>AVADDGWTGVFGMATLPLARGSGAARCVLAALAEWAIDQRADNMYLQVENNNVAALRLYEQAGFTPVSEYHYRTAIYAR</sequence>
<dbReference type="Pfam" id="PF00583">
    <property type="entry name" value="Acetyltransf_1"/>
    <property type="match status" value="1"/>
</dbReference>
<evidence type="ECO:0000256" key="1">
    <source>
        <dbReference type="ARBA" id="ARBA00022679"/>
    </source>
</evidence>
<dbReference type="InterPro" id="IPR050680">
    <property type="entry name" value="YpeA/RimI_acetyltransf"/>
</dbReference>
<proteinExistence type="predicted"/>
<comment type="caution">
    <text evidence="4">The sequence shown here is derived from an EMBL/GenBank/DDBJ whole genome shotgun (WGS) entry which is preliminary data.</text>
</comment>
<dbReference type="SUPFAM" id="SSF55729">
    <property type="entry name" value="Acyl-CoA N-acyltransferases (Nat)"/>
    <property type="match status" value="1"/>
</dbReference>
<gene>
    <name evidence="4" type="ORF">ACFQ07_30500</name>
</gene>
<dbReference type="Gene3D" id="3.40.630.30">
    <property type="match status" value="1"/>
</dbReference>
<accession>A0ABW3CRL2</accession>
<organism evidence="4 5">
    <name type="scientific">Actinomadura adrarensis</name>
    <dbReference type="NCBI Taxonomy" id="1819600"/>
    <lineage>
        <taxon>Bacteria</taxon>
        <taxon>Bacillati</taxon>
        <taxon>Actinomycetota</taxon>
        <taxon>Actinomycetes</taxon>
        <taxon>Streptosporangiales</taxon>
        <taxon>Thermomonosporaceae</taxon>
        <taxon>Actinomadura</taxon>
    </lineage>
</organism>
<dbReference type="EMBL" id="JBHTIR010004184">
    <property type="protein sequence ID" value="MFD0856602.1"/>
    <property type="molecule type" value="Genomic_DNA"/>
</dbReference>
<keyword evidence="2" id="KW-0012">Acyltransferase</keyword>